<dbReference type="InterPro" id="IPR005590">
    <property type="entry name" value="DUF333"/>
</dbReference>
<dbReference type="AlphaFoldDB" id="Q2SZR9"/>
<name>Q2SZR9_BURTA</name>
<evidence type="ECO:0008006" key="3">
    <source>
        <dbReference type="Google" id="ProtNLM"/>
    </source>
</evidence>
<proteinExistence type="predicted"/>
<keyword evidence="2" id="KW-1185">Reference proteome</keyword>
<protein>
    <recommendedName>
        <fullName evidence="3">DUF333 domain-containing protein</fullName>
    </recommendedName>
</protein>
<dbReference type="KEGG" id="bte:BTH_I1026"/>
<evidence type="ECO:0000313" key="2">
    <source>
        <dbReference type="Proteomes" id="UP000001930"/>
    </source>
</evidence>
<organism evidence="1 2">
    <name type="scientific">Burkholderia thailandensis (strain ATCC 700388 / DSM 13276 / CCUG 48851 / CIP 106301 / E264)</name>
    <dbReference type="NCBI Taxonomy" id="271848"/>
    <lineage>
        <taxon>Bacteria</taxon>
        <taxon>Pseudomonadati</taxon>
        <taxon>Pseudomonadota</taxon>
        <taxon>Betaproteobacteria</taxon>
        <taxon>Burkholderiales</taxon>
        <taxon>Burkholderiaceae</taxon>
        <taxon>Burkholderia</taxon>
        <taxon>pseudomallei group</taxon>
    </lineage>
</organism>
<dbReference type="EMBL" id="CP000086">
    <property type="protein sequence ID" value="ABC39129.1"/>
    <property type="molecule type" value="Genomic_DNA"/>
</dbReference>
<dbReference type="Proteomes" id="UP000001930">
    <property type="component" value="Chromosome I"/>
</dbReference>
<accession>Q2SZR9</accession>
<dbReference type="HOGENOM" id="CLU_1718912_0_0_4"/>
<sequence length="152" mass="16538">MPERAPLGPRIASIRARDLPVFGAHRAFNRSRPTPRRAFFSYAECSSNAMRRSAMFVRLLFGCALGAAAATAFAQPLPPNQSATLANPASVNCEKLGGKVVIHDGPRGQFGICAFKDGRECDEWALYRDDRCVQLDAHGWPIAQHGTKPASK</sequence>
<reference evidence="1 2" key="1">
    <citation type="journal article" date="2005" name="BMC Genomics">
        <title>Bacterial genome adaptation to niches: divergence of the potential virulence genes in three Burkholderia species of different survival strategies.</title>
        <authorList>
            <person name="Kim H.S."/>
            <person name="Schell M.A."/>
            <person name="Yu Y."/>
            <person name="Ulrich R.L."/>
            <person name="Sarria S.H."/>
            <person name="Nierman W.C."/>
            <person name="DeShazer D."/>
        </authorList>
    </citation>
    <scope>NUCLEOTIDE SEQUENCE [LARGE SCALE GENOMIC DNA]</scope>
    <source>
        <strain evidence="2">ATCC 700388 / DSM 13276 / CCUG 48851 / CIP 106301 / E264</strain>
    </source>
</reference>
<gene>
    <name evidence="1" type="ordered locus">BTH_I1026</name>
</gene>
<dbReference type="Pfam" id="PF03891">
    <property type="entry name" value="DUF333"/>
    <property type="match status" value="1"/>
</dbReference>
<evidence type="ECO:0000313" key="1">
    <source>
        <dbReference type="EMBL" id="ABC39129.1"/>
    </source>
</evidence>